<feature type="domain" description="Beta-lactamase-related" evidence="2">
    <location>
        <begin position="52"/>
        <end position="320"/>
    </location>
</feature>
<evidence type="ECO:0000259" key="2">
    <source>
        <dbReference type="Pfam" id="PF00144"/>
    </source>
</evidence>
<feature type="chain" id="PRO_5046741493" evidence="1">
    <location>
        <begin position="21"/>
        <end position="352"/>
    </location>
</feature>
<dbReference type="EMBL" id="JAAGBB010000076">
    <property type="protein sequence ID" value="MBR0668959.1"/>
    <property type="molecule type" value="Genomic_DNA"/>
</dbReference>
<keyword evidence="3" id="KW-0378">Hydrolase</keyword>
<organism evidence="3 4">
    <name type="scientific">Plastoroseomonas hellenica</name>
    <dbReference type="NCBI Taxonomy" id="2687306"/>
    <lineage>
        <taxon>Bacteria</taxon>
        <taxon>Pseudomonadati</taxon>
        <taxon>Pseudomonadota</taxon>
        <taxon>Alphaproteobacteria</taxon>
        <taxon>Acetobacterales</taxon>
        <taxon>Acetobacteraceae</taxon>
        <taxon>Plastoroseomonas</taxon>
    </lineage>
</organism>
<dbReference type="SUPFAM" id="SSF56601">
    <property type="entry name" value="beta-lactamase/transpeptidase-like"/>
    <property type="match status" value="1"/>
</dbReference>
<protein>
    <submittedName>
        <fullName evidence="3">Serine hydrolase</fullName>
    </submittedName>
</protein>
<feature type="signal peptide" evidence="1">
    <location>
        <begin position="1"/>
        <end position="20"/>
    </location>
</feature>
<reference evidence="4" key="1">
    <citation type="journal article" date="2021" name="Syst. Appl. Microbiol.">
        <title>Roseomonas hellenica sp. nov., isolated from roots of wild-growing Alkanna tinctoria.</title>
        <authorList>
            <person name="Rat A."/>
            <person name="Naranjo H.D."/>
            <person name="Lebbe L."/>
            <person name="Cnockaert M."/>
            <person name="Krigas N."/>
            <person name="Grigoriadou K."/>
            <person name="Maloupa E."/>
            <person name="Willems A."/>
        </authorList>
    </citation>
    <scope>NUCLEOTIDE SEQUENCE [LARGE SCALE GENOMIC DNA]</scope>
    <source>
        <strain evidence="4">LMG 31523</strain>
    </source>
</reference>
<gene>
    <name evidence="3" type="ORF">GXW71_31715</name>
</gene>
<dbReference type="PANTHER" id="PTHR43283">
    <property type="entry name" value="BETA-LACTAMASE-RELATED"/>
    <property type="match status" value="1"/>
</dbReference>
<dbReference type="InterPro" id="IPR001466">
    <property type="entry name" value="Beta-lactam-related"/>
</dbReference>
<comment type="caution">
    <text evidence="3">The sequence shown here is derived from an EMBL/GenBank/DDBJ whole genome shotgun (WGS) entry which is preliminary data.</text>
</comment>
<evidence type="ECO:0000256" key="1">
    <source>
        <dbReference type="SAM" id="SignalP"/>
    </source>
</evidence>
<evidence type="ECO:0000313" key="3">
    <source>
        <dbReference type="EMBL" id="MBR0668959.1"/>
    </source>
</evidence>
<dbReference type="RefSeq" id="WP_211857319.1">
    <property type="nucleotide sequence ID" value="NZ_JAAGBB010000076.1"/>
</dbReference>
<proteinExistence type="predicted"/>
<keyword evidence="4" id="KW-1185">Reference proteome</keyword>
<accession>A0ABS5F8R9</accession>
<dbReference type="InterPro" id="IPR050789">
    <property type="entry name" value="Diverse_Enzym_Activities"/>
</dbReference>
<name>A0ABS5F8R9_9PROT</name>
<dbReference type="Gene3D" id="3.40.710.10">
    <property type="entry name" value="DD-peptidase/beta-lactamase superfamily"/>
    <property type="match status" value="1"/>
</dbReference>
<dbReference type="InterPro" id="IPR012338">
    <property type="entry name" value="Beta-lactam/transpept-like"/>
</dbReference>
<dbReference type="GO" id="GO:0016787">
    <property type="term" value="F:hydrolase activity"/>
    <property type="evidence" value="ECO:0007669"/>
    <property type="project" value="UniProtKB-KW"/>
</dbReference>
<sequence>MHRRDVLASLLIAAGWPALAADEAWPGTEWDRITPEAAGWRPDLLAEARAYAQRAGTASFIVLQHGRIIESWGDITSKLQLYSVRKSLLSALIGIAVRDGRINLDDTMAALGIDDVPPSLTEVEKQATVRQLLQARSGIYHPALYETEGMARRRPARGSHAPGRFWYYNNWDFNALGTIYERATGTTIFQAFQAEIAGPLGMQDYRPSDGRSLGGEASMHAAHPFRMSARDLARFGLLYLRQGRWRDRQVVPAAWIRESTTAWSETYLRSGYGYMWWTGFPDRRVTIMNLPPGGFWADGSRGQFVVVDPAHDLVAVHQTDGTSVSERQMGHILWLILNAAGVQDPGADPEAG</sequence>
<keyword evidence="1" id="KW-0732">Signal</keyword>
<evidence type="ECO:0000313" key="4">
    <source>
        <dbReference type="Proteomes" id="UP001196870"/>
    </source>
</evidence>
<dbReference type="Proteomes" id="UP001196870">
    <property type="component" value="Unassembled WGS sequence"/>
</dbReference>
<dbReference type="Pfam" id="PF00144">
    <property type="entry name" value="Beta-lactamase"/>
    <property type="match status" value="1"/>
</dbReference>
<dbReference type="PANTHER" id="PTHR43283:SF7">
    <property type="entry name" value="BETA-LACTAMASE-RELATED DOMAIN-CONTAINING PROTEIN"/>
    <property type="match status" value="1"/>
</dbReference>